<name>A0A6G9QR24_9GAMM</name>
<gene>
    <name evidence="2" type="ORF">HBH39_18940</name>
</gene>
<proteinExistence type="predicted"/>
<geneLocation type="plasmid" evidence="2 3">
    <name>pPN3F2_2</name>
</geneLocation>
<dbReference type="RefSeq" id="WP_167680381.1">
    <property type="nucleotide sequence ID" value="NZ_CP050315.1"/>
</dbReference>
<accession>A0A6G9QR24</accession>
<reference evidence="2 3" key="1">
    <citation type="submission" date="2020-03" db="EMBL/GenBank/DDBJ databases">
        <title>Complete genome sequence of Shewanella sp.</title>
        <authorList>
            <person name="Kim Y.-S."/>
            <person name="Kim S.-J."/>
            <person name="Jung H.-K."/>
            <person name="Kim K.-H."/>
        </authorList>
    </citation>
    <scope>NUCLEOTIDE SEQUENCE [LARGE SCALE GENOMIC DNA]</scope>
    <source>
        <strain evidence="2 3">PN3F2</strain>
        <plasmid evidence="2 3">pPN3F2_2</plasmid>
    </source>
</reference>
<organism evidence="2 3">
    <name type="scientific">Shewanella aestuarii</name>
    <dbReference type="NCBI Taxonomy" id="1028752"/>
    <lineage>
        <taxon>Bacteria</taxon>
        <taxon>Pseudomonadati</taxon>
        <taxon>Pseudomonadota</taxon>
        <taxon>Gammaproteobacteria</taxon>
        <taxon>Alteromonadales</taxon>
        <taxon>Shewanellaceae</taxon>
        <taxon>Shewanella</taxon>
    </lineage>
</organism>
<dbReference type="EMBL" id="CP050315">
    <property type="protein sequence ID" value="QIR16553.1"/>
    <property type="molecule type" value="Genomic_DNA"/>
</dbReference>
<evidence type="ECO:0000256" key="1">
    <source>
        <dbReference type="SAM" id="MobiDB-lite"/>
    </source>
</evidence>
<keyword evidence="3" id="KW-1185">Reference proteome</keyword>
<evidence type="ECO:0000313" key="3">
    <source>
        <dbReference type="Proteomes" id="UP000502608"/>
    </source>
</evidence>
<protein>
    <submittedName>
        <fullName evidence="2">Uncharacterized protein</fullName>
    </submittedName>
</protein>
<sequence length="155" mass="17142">MKLDHAELLKLWLAQHKRVTKLNDIQRNLDALMAHYKLECIQKSSKSIATLSLINDAVTEMELLLAQDLSFDESVFTTGDSPAVNPVEAQNSMPVTQATNNLDSSRTYSLEEKLALLNACGQVESTVATKPACQPSQTQRINPADDLSLHTSQEF</sequence>
<dbReference type="Proteomes" id="UP000502608">
    <property type="component" value="Plasmid pPN3F2_2"/>
</dbReference>
<dbReference type="KEGG" id="saes:HBH39_18940"/>
<evidence type="ECO:0000313" key="2">
    <source>
        <dbReference type="EMBL" id="QIR16553.1"/>
    </source>
</evidence>
<feature type="compositionally biased region" description="Polar residues" evidence="1">
    <location>
        <begin position="131"/>
        <end position="141"/>
    </location>
</feature>
<keyword evidence="2" id="KW-0614">Plasmid</keyword>
<dbReference type="AlphaFoldDB" id="A0A6G9QR24"/>
<feature type="region of interest" description="Disordered" evidence="1">
    <location>
        <begin position="131"/>
        <end position="155"/>
    </location>
</feature>